<reference evidence="1" key="1">
    <citation type="submission" date="2025-08" db="UniProtKB">
        <authorList>
            <consortium name="Ensembl"/>
        </authorList>
    </citation>
    <scope>IDENTIFICATION</scope>
</reference>
<evidence type="ECO:0000313" key="1">
    <source>
        <dbReference type="Ensembl" id="ENSAPOP00000019185.1"/>
    </source>
</evidence>
<protein>
    <recommendedName>
        <fullName evidence="3">DDE-1 domain-containing protein</fullName>
    </recommendedName>
</protein>
<proteinExistence type="predicted"/>
<accession>A0A3Q1GPH8</accession>
<dbReference type="Ensembl" id="ENSAPOT00000028998.1">
    <property type="protein sequence ID" value="ENSAPOP00000019185.1"/>
    <property type="gene ID" value="ENSAPOG00000022594.1"/>
</dbReference>
<keyword evidence="2" id="KW-1185">Reference proteome</keyword>
<organism evidence="1 2">
    <name type="scientific">Acanthochromis polyacanthus</name>
    <name type="common">spiny chromis</name>
    <dbReference type="NCBI Taxonomy" id="80966"/>
    <lineage>
        <taxon>Eukaryota</taxon>
        <taxon>Metazoa</taxon>
        <taxon>Chordata</taxon>
        <taxon>Craniata</taxon>
        <taxon>Vertebrata</taxon>
        <taxon>Euteleostomi</taxon>
        <taxon>Actinopterygii</taxon>
        <taxon>Neopterygii</taxon>
        <taxon>Teleostei</taxon>
        <taxon>Neoteleostei</taxon>
        <taxon>Acanthomorphata</taxon>
        <taxon>Ovalentaria</taxon>
        <taxon>Pomacentridae</taxon>
        <taxon>Acanthochromis</taxon>
    </lineage>
</organism>
<reference evidence="1" key="2">
    <citation type="submission" date="2025-09" db="UniProtKB">
        <authorList>
            <consortium name="Ensembl"/>
        </authorList>
    </citation>
    <scope>IDENTIFICATION</scope>
</reference>
<evidence type="ECO:0008006" key="3">
    <source>
        <dbReference type="Google" id="ProtNLM"/>
    </source>
</evidence>
<sequence length="52" mass="6052">MKWYCVAYLPPDTTSLLQPMDQGVFPLDLLQFSNKYITHVKKKFSILFAVKS</sequence>
<dbReference type="AlphaFoldDB" id="A0A3Q1GPH8"/>
<dbReference type="InParanoid" id="A0A3Q1GPH8"/>
<name>A0A3Q1GPH8_9TELE</name>
<dbReference type="Proteomes" id="UP000257200">
    <property type="component" value="Unplaced"/>
</dbReference>
<evidence type="ECO:0000313" key="2">
    <source>
        <dbReference type="Proteomes" id="UP000257200"/>
    </source>
</evidence>